<gene>
    <name evidence="1" type="ORF">LSAA_13067</name>
</gene>
<evidence type="ECO:0000313" key="2">
    <source>
        <dbReference type="Proteomes" id="UP000675881"/>
    </source>
</evidence>
<evidence type="ECO:0000313" key="1">
    <source>
        <dbReference type="EMBL" id="CAF2992827.1"/>
    </source>
</evidence>
<sequence length="271" mass="30525">MPTLGGEISEPLNAKECSAKIKVQQNSEEDVTIDETSTKKLEETNPEANYQVLSQVHEPGVAETSNVPSEEASRIFLNVKAYNNNKKNGVLNSEKESVMETEVAIDSRQEESYLALKSTENYSNEMVDQFYDNVLPNELPHNKSPVESKGTKKYKRERFNSLSILLEISQQPLNTILEKDKQDPLVMKGKDTNRNAKDILMNASQTLHRTSQSSDHPLNLNFVTAGVSRTLQGGEALFVGIPDLDEKNILDPYIRKWALKLLRQEESKCIN</sequence>
<name>A0A7R8HC03_LEPSM</name>
<dbReference type="Proteomes" id="UP000675881">
    <property type="component" value="Chromosome 7"/>
</dbReference>
<proteinExistence type="predicted"/>
<reference evidence="1" key="1">
    <citation type="submission" date="2021-02" db="EMBL/GenBank/DDBJ databases">
        <authorList>
            <person name="Bekaert M."/>
        </authorList>
    </citation>
    <scope>NUCLEOTIDE SEQUENCE</scope>
    <source>
        <strain evidence="1">IoA-00</strain>
    </source>
</reference>
<protein>
    <submittedName>
        <fullName evidence="1">(salmon louse) hypothetical protein</fullName>
    </submittedName>
</protein>
<dbReference type="EMBL" id="HG994586">
    <property type="protein sequence ID" value="CAF2992827.1"/>
    <property type="molecule type" value="Genomic_DNA"/>
</dbReference>
<dbReference type="AlphaFoldDB" id="A0A7R8HC03"/>
<organism evidence="1 2">
    <name type="scientific">Lepeophtheirus salmonis</name>
    <name type="common">Salmon louse</name>
    <name type="synonym">Caligus salmonis</name>
    <dbReference type="NCBI Taxonomy" id="72036"/>
    <lineage>
        <taxon>Eukaryota</taxon>
        <taxon>Metazoa</taxon>
        <taxon>Ecdysozoa</taxon>
        <taxon>Arthropoda</taxon>
        <taxon>Crustacea</taxon>
        <taxon>Multicrustacea</taxon>
        <taxon>Hexanauplia</taxon>
        <taxon>Copepoda</taxon>
        <taxon>Siphonostomatoida</taxon>
        <taxon>Caligidae</taxon>
        <taxon>Lepeophtheirus</taxon>
    </lineage>
</organism>
<accession>A0A7R8HC03</accession>
<keyword evidence="2" id="KW-1185">Reference proteome</keyword>